<proteinExistence type="predicted"/>
<gene>
    <name evidence="3" type="ORF">BU23DRAFT_220084</name>
</gene>
<sequence>MTASEATIQVTLRCSDRLDEYDTRTFTLRPGAAVQIGRASKNSAKPELMIGPENAFIDSPTISREHAVLTATSPPAPCVYITDKGSMHGTMVNGNKLEPQKAHRLSNGDVLQFGANVTRENRTFHHSSSALCQNGLYPAEPQSELHTGRRYPHISHYLQTSSRANARLVFYTSRSFTFESSLPSYPKGFSVPEDIESSDEEEVEVNEALSCSPRYGSQTNPVTIEDADEAQKSDLTDDDEFDDDELEEDLQDTTIPLEASEDTQERSPSSDVEEHVFFPEHLSALSARSQHLFGDDASSEDDLASGYSSEDDQASRIESCASLADSDESQSDGDMELEDNEDEENEVSPHVAPPQPSAFLSNTQMQLMLLEQQNRKRLLMARQEQDTMQNATPARESRAAASENQGHDTSSEMSMAVPSAPFAPSASSVPVTTKKDDAPMLFSSGEPSSKVEPPKLPEPEARMDQYFHPNPIFEEMCLCTMDPPRPAAPRPMQWGMLDYSSPFSPRKSSSLTQPRKGGFFGTVPILFKIYCVLTSPSDERTLILGRVFS</sequence>
<reference evidence="3" key="1">
    <citation type="journal article" date="2020" name="Stud. Mycol.">
        <title>101 Dothideomycetes genomes: a test case for predicting lifestyles and emergence of pathogens.</title>
        <authorList>
            <person name="Haridas S."/>
            <person name="Albert R."/>
            <person name="Binder M."/>
            <person name="Bloem J."/>
            <person name="Labutti K."/>
            <person name="Salamov A."/>
            <person name="Andreopoulos B."/>
            <person name="Baker S."/>
            <person name="Barry K."/>
            <person name="Bills G."/>
            <person name="Bluhm B."/>
            <person name="Cannon C."/>
            <person name="Castanera R."/>
            <person name="Culley D."/>
            <person name="Daum C."/>
            <person name="Ezra D."/>
            <person name="Gonzalez J."/>
            <person name="Henrissat B."/>
            <person name="Kuo A."/>
            <person name="Liang C."/>
            <person name="Lipzen A."/>
            <person name="Lutzoni F."/>
            <person name="Magnuson J."/>
            <person name="Mondo S."/>
            <person name="Nolan M."/>
            <person name="Ohm R."/>
            <person name="Pangilinan J."/>
            <person name="Park H.-J."/>
            <person name="Ramirez L."/>
            <person name="Alfaro M."/>
            <person name="Sun H."/>
            <person name="Tritt A."/>
            <person name="Yoshinaga Y."/>
            <person name="Zwiers L.-H."/>
            <person name="Turgeon B."/>
            <person name="Goodwin S."/>
            <person name="Spatafora J."/>
            <person name="Crous P."/>
            <person name="Grigoriev I."/>
        </authorList>
    </citation>
    <scope>NUCLEOTIDE SEQUENCE</scope>
    <source>
        <strain evidence="3">CBS 107.79</strain>
    </source>
</reference>
<feature type="compositionally biased region" description="Acidic residues" evidence="1">
    <location>
        <begin position="236"/>
        <end position="251"/>
    </location>
</feature>
<feature type="region of interest" description="Disordered" evidence="1">
    <location>
        <begin position="384"/>
        <end position="459"/>
    </location>
</feature>
<evidence type="ECO:0000313" key="3">
    <source>
        <dbReference type="EMBL" id="KAF1970014.1"/>
    </source>
</evidence>
<dbReference type="PANTHER" id="PTHR23308">
    <property type="entry name" value="NUCLEAR INHIBITOR OF PROTEIN PHOSPHATASE-1"/>
    <property type="match status" value="1"/>
</dbReference>
<evidence type="ECO:0000259" key="2">
    <source>
        <dbReference type="PROSITE" id="PS50006"/>
    </source>
</evidence>
<evidence type="ECO:0000313" key="4">
    <source>
        <dbReference type="Proteomes" id="UP000800036"/>
    </source>
</evidence>
<dbReference type="OrthoDB" id="4096268at2759"/>
<dbReference type="AlphaFoldDB" id="A0A6A5UZ48"/>
<evidence type="ECO:0000256" key="1">
    <source>
        <dbReference type="SAM" id="MobiDB-lite"/>
    </source>
</evidence>
<feature type="compositionally biased region" description="Low complexity" evidence="1">
    <location>
        <begin position="416"/>
        <end position="431"/>
    </location>
</feature>
<dbReference type="PROSITE" id="PS50006">
    <property type="entry name" value="FHA_DOMAIN"/>
    <property type="match status" value="1"/>
</dbReference>
<dbReference type="EMBL" id="ML976704">
    <property type="protein sequence ID" value="KAF1970014.1"/>
    <property type="molecule type" value="Genomic_DNA"/>
</dbReference>
<accession>A0A6A5UZ48</accession>
<protein>
    <recommendedName>
        <fullName evidence="2">FHA domain-containing protein</fullName>
    </recommendedName>
</protein>
<dbReference type="SMART" id="SM00240">
    <property type="entry name" value="FHA"/>
    <property type="match status" value="1"/>
</dbReference>
<dbReference type="InterPro" id="IPR050923">
    <property type="entry name" value="Cell_Proc_Reg/RNA_Proc"/>
</dbReference>
<dbReference type="InterPro" id="IPR008984">
    <property type="entry name" value="SMAD_FHA_dom_sf"/>
</dbReference>
<dbReference type="Proteomes" id="UP000800036">
    <property type="component" value="Unassembled WGS sequence"/>
</dbReference>
<dbReference type="Gene3D" id="2.60.200.20">
    <property type="match status" value="1"/>
</dbReference>
<dbReference type="Pfam" id="PF00498">
    <property type="entry name" value="FHA"/>
    <property type="match status" value="1"/>
</dbReference>
<dbReference type="InterPro" id="IPR000253">
    <property type="entry name" value="FHA_dom"/>
</dbReference>
<feature type="compositionally biased region" description="Acidic residues" evidence="1">
    <location>
        <begin position="325"/>
        <end position="346"/>
    </location>
</feature>
<organism evidence="3 4">
    <name type="scientific">Bimuria novae-zelandiae CBS 107.79</name>
    <dbReference type="NCBI Taxonomy" id="1447943"/>
    <lineage>
        <taxon>Eukaryota</taxon>
        <taxon>Fungi</taxon>
        <taxon>Dikarya</taxon>
        <taxon>Ascomycota</taxon>
        <taxon>Pezizomycotina</taxon>
        <taxon>Dothideomycetes</taxon>
        <taxon>Pleosporomycetidae</taxon>
        <taxon>Pleosporales</taxon>
        <taxon>Massarineae</taxon>
        <taxon>Didymosphaeriaceae</taxon>
        <taxon>Bimuria</taxon>
    </lineage>
</organism>
<feature type="region of interest" description="Disordered" evidence="1">
    <location>
        <begin position="208"/>
        <end position="273"/>
    </location>
</feature>
<feature type="domain" description="FHA" evidence="2">
    <location>
        <begin position="34"/>
        <end position="97"/>
    </location>
</feature>
<name>A0A6A5UZ48_9PLEO</name>
<dbReference type="SUPFAM" id="SSF49879">
    <property type="entry name" value="SMAD/FHA domain"/>
    <property type="match status" value="1"/>
</dbReference>
<feature type="region of interest" description="Disordered" evidence="1">
    <location>
        <begin position="295"/>
        <end position="358"/>
    </location>
</feature>
<keyword evidence="4" id="KW-1185">Reference proteome</keyword>